<evidence type="ECO:0000313" key="2">
    <source>
        <dbReference type="Proteomes" id="UP000553459"/>
    </source>
</evidence>
<gene>
    <name evidence="1" type="ORF">GNY06_08750</name>
</gene>
<sequence>MSCSINRNVSIYNLDGVSIGYAKFLFNKTNHIAYYSLGGKKYAGFNFNKVDNKYGKKEIFLIMNNNAGNLIYEGLFKIKNYNLYLYNLSSYQSILKELV</sequence>
<protein>
    <submittedName>
        <fullName evidence="1">Uncharacterized protein</fullName>
    </submittedName>
</protein>
<name>A0A845PUG2_9FLAO</name>
<organism evidence="1 2">
    <name type="scientific">Elizabethkingia argenteiflava</name>
    <dbReference type="NCBI Taxonomy" id="2681556"/>
    <lineage>
        <taxon>Bacteria</taxon>
        <taxon>Pseudomonadati</taxon>
        <taxon>Bacteroidota</taxon>
        <taxon>Flavobacteriia</taxon>
        <taxon>Flavobacteriales</taxon>
        <taxon>Weeksellaceae</taxon>
        <taxon>Elizabethkingia</taxon>
    </lineage>
</organism>
<dbReference type="RefSeq" id="WP_166519743.1">
    <property type="nucleotide sequence ID" value="NZ_JAAABJ010000540.1"/>
</dbReference>
<evidence type="ECO:0000313" key="1">
    <source>
        <dbReference type="EMBL" id="NAW51464.1"/>
    </source>
</evidence>
<keyword evidence="2" id="KW-1185">Reference proteome</keyword>
<comment type="caution">
    <text evidence="1">The sequence shown here is derived from an EMBL/GenBank/DDBJ whole genome shotgun (WGS) entry which is preliminary data.</text>
</comment>
<proteinExistence type="predicted"/>
<reference evidence="1 2" key="1">
    <citation type="submission" date="2019-11" db="EMBL/GenBank/DDBJ databases">
        <title>Characterization of Elizabethkingia argenteiflava sp. nov., isolated from inner surface of Soybean Pods.</title>
        <authorList>
            <person name="Mo S."/>
        </authorList>
    </citation>
    <scope>NUCLEOTIDE SEQUENCE [LARGE SCALE GENOMIC DNA]</scope>
    <source>
        <strain evidence="1 2">YB22</strain>
    </source>
</reference>
<dbReference type="AlphaFoldDB" id="A0A845PUG2"/>
<accession>A0A845PUG2</accession>
<dbReference type="EMBL" id="JAAABJ010000540">
    <property type="protein sequence ID" value="NAW51464.1"/>
    <property type="molecule type" value="Genomic_DNA"/>
</dbReference>
<dbReference type="Proteomes" id="UP000553459">
    <property type="component" value="Unassembled WGS sequence"/>
</dbReference>